<evidence type="ECO:0000256" key="3">
    <source>
        <dbReference type="ARBA" id="ARBA00022692"/>
    </source>
</evidence>
<evidence type="ECO:0000256" key="1">
    <source>
        <dbReference type="ARBA" id="ARBA00004651"/>
    </source>
</evidence>
<feature type="transmembrane region" description="Helical" evidence="6">
    <location>
        <begin position="453"/>
        <end position="475"/>
    </location>
</feature>
<dbReference type="GO" id="GO:0005886">
    <property type="term" value="C:plasma membrane"/>
    <property type="evidence" value="ECO:0007669"/>
    <property type="project" value="UniProtKB-SubCell"/>
</dbReference>
<protein>
    <submittedName>
        <fullName evidence="8">MFS transporter</fullName>
    </submittedName>
</protein>
<feature type="transmembrane region" description="Helical" evidence="6">
    <location>
        <begin position="79"/>
        <end position="104"/>
    </location>
</feature>
<feature type="transmembrane region" description="Helical" evidence="6">
    <location>
        <begin position="110"/>
        <end position="128"/>
    </location>
</feature>
<feature type="transmembrane region" description="Helical" evidence="6">
    <location>
        <begin position="377"/>
        <end position="402"/>
    </location>
</feature>
<dbReference type="PRINTS" id="PR01036">
    <property type="entry name" value="TCRTETB"/>
</dbReference>
<gene>
    <name evidence="8" type="ORF">EII34_09215</name>
</gene>
<reference evidence="8 9" key="1">
    <citation type="submission" date="2018-11" db="EMBL/GenBank/DDBJ databases">
        <title>Genomes From Bacteria Associated with the Canine Oral Cavity: a Test Case for Automated Genome-Based Taxonomic Assignment.</title>
        <authorList>
            <person name="Coil D.A."/>
            <person name="Jospin G."/>
            <person name="Darling A.E."/>
            <person name="Wallis C."/>
            <person name="Davis I.J."/>
            <person name="Harris S."/>
            <person name="Eisen J.A."/>
            <person name="Holcombe L.J."/>
            <person name="O'Flynn C."/>
        </authorList>
    </citation>
    <scope>NUCLEOTIDE SEQUENCE [LARGE SCALE GENOMIC DNA]</scope>
    <source>
        <strain evidence="8 9">OH887_COT-365</strain>
    </source>
</reference>
<keyword evidence="5 6" id="KW-0472">Membrane</keyword>
<feature type="transmembrane region" description="Helical" evidence="6">
    <location>
        <begin position="50"/>
        <end position="67"/>
    </location>
</feature>
<comment type="caution">
    <text evidence="8">The sequence shown here is derived from an EMBL/GenBank/DDBJ whole genome shotgun (WGS) entry which is preliminary data.</text>
</comment>
<evidence type="ECO:0000259" key="7">
    <source>
        <dbReference type="PROSITE" id="PS50850"/>
    </source>
</evidence>
<dbReference type="PROSITE" id="PS50850">
    <property type="entry name" value="MFS"/>
    <property type="match status" value="1"/>
</dbReference>
<organism evidence="8 9">
    <name type="scientific">Arachnia propionica</name>
    <dbReference type="NCBI Taxonomy" id="1750"/>
    <lineage>
        <taxon>Bacteria</taxon>
        <taxon>Bacillati</taxon>
        <taxon>Actinomycetota</taxon>
        <taxon>Actinomycetes</taxon>
        <taxon>Propionibacteriales</taxon>
        <taxon>Propionibacteriaceae</taxon>
        <taxon>Arachnia</taxon>
    </lineage>
</organism>
<dbReference type="Pfam" id="PF07690">
    <property type="entry name" value="MFS_1"/>
    <property type="match status" value="1"/>
</dbReference>
<dbReference type="PANTHER" id="PTHR42718">
    <property type="entry name" value="MAJOR FACILITATOR SUPERFAMILY MULTIDRUG TRANSPORTER MFSC"/>
    <property type="match status" value="1"/>
</dbReference>
<feature type="transmembrane region" description="Helical" evidence="6">
    <location>
        <begin position="316"/>
        <end position="339"/>
    </location>
</feature>
<dbReference type="OrthoDB" id="4668943at2"/>
<feature type="transmembrane region" description="Helical" evidence="6">
    <location>
        <begin position="135"/>
        <end position="158"/>
    </location>
</feature>
<feature type="domain" description="Major facilitator superfamily (MFS) profile" evidence="7">
    <location>
        <begin position="12"/>
        <end position="483"/>
    </location>
</feature>
<feature type="transmembrane region" description="Helical" evidence="6">
    <location>
        <begin position="12"/>
        <end position="38"/>
    </location>
</feature>
<keyword evidence="3 6" id="KW-0812">Transmembrane</keyword>
<dbReference type="Gene3D" id="1.20.1250.20">
    <property type="entry name" value="MFS general substrate transporter like domains"/>
    <property type="match status" value="1"/>
</dbReference>
<dbReference type="EMBL" id="RQZG01000009">
    <property type="protein sequence ID" value="RRD04710.1"/>
    <property type="molecule type" value="Genomic_DNA"/>
</dbReference>
<evidence type="ECO:0000256" key="5">
    <source>
        <dbReference type="ARBA" id="ARBA00023136"/>
    </source>
</evidence>
<feature type="transmembrane region" description="Helical" evidence="6">
    <location>
        <begin position="351"/>
        <end position="371"/>
    </location>
</feature>
<dbReference type="InterPro" id="IPR036259">
    <property type="entry name" value="MFS_trans_sf"/>
</dbReference>
<feature type="transmembrane region" description="Helical" evidence="6">
    <location>
        <begin position="245"/>
        <end position="263"/>
    </location>
</feature>
<dbReference type="SUPFAM" id="SSF103473">
    <property type="entry name" value="MFS general substrate transporter"/>
    <property type="match status" value="1"/>
</dbReference>
<accession>A0A3P1T5T3</accession>
<keyword evidence="2" id="KW-0813">Transport</keyword>
<feature type="transmembrane region" description="Helical" evidence="6">
    <location>
        <begin position="164"/>
        <end position="182"/>
    </location>
</feature>
<feature type="transmembrane region" description="Helical" evidence="6">
    <location>
        <begin position="203"/>
        <end position="225"/>
    </location>
</feature>
<name>A0A3P1T5T3_9ACTN</name>
<dbReference type="InterPro" id="IPR020846">
    <property type="entry name" value="MFS_dom"/>
</dbReference>
<evidence type="ECO:0000256" key="2">
    <source>
        <dbReference type="ARBA" id="ARBA00022448"/>
    </source>
</evidence>
<feature type="transmembrane region" description="Helical" evidence="6">
    <location>
        <begin position="423"/>
        <end position="441"/>
    </location>
</feature>
<keyword evidence="4 6" id="KW-1133">Transmembrane helix</keyword>
<dbReference type="Gene3D" id="1.20.1720.10">
    <property type="entry name" value="Multidrug resistance protein D"/>
    <property type="match status" value="1"/>
</dbReference>
<dbReference type="GO" id="GO:0022857">
    <property type="term" value="F:transmembrane transporter activity"/>
    <property type="evidence" value="ECO:0007669"/>
    <property type="project" value="InterPro"/>
</dbReference>
<feature type="transmembrane region" description="Helical" evidence="6">
    <location>
        <begin position="290"/>
        <end position="310"/>
    </location>
</feature>
<evidence type="ECO:0000313" key="8">
    <source>
        <dbReference type="EMBL" id="RRD04710.1"/>
    </source>
</evidence>
<dbReference type="AlphaFoldDB" id="A0A3P1T5T3"/>
<evidence type="ECO:0000256" key="6">
    <source>
        <dbReference type="SAM" id="Phobius"/>
    </source>
</evidence>
<comment type="subcellular location">
    <subcellularLocation>
        <location evidence="1">Cell membrane</location>
        <topology evidence="1">Multi-pass membrane protein</topology>
    </subcellularLocation>
</comment>
<proteinExistence type="predicted"/>
<dbReference type="CDD" id="cd17321">
    <property type="entry name" value="MFS_MMR_MDR_like"/>
    <property type="match status" value="1"/>
</dbReference>
<dbReference type="PANTHER" id="PTHR42718:SF9">
    <property type="entry name" value="MAJOR FACILITATOR SUPERFAMILY MULTIDRUG TRANSPORTER MFSC"/>
    <property type="match status" value="1"/>
</dbReference>
<dbReference type="InterPro" id="IPR011701">
    <property type="entry name" value="MFS"/>
</dbReference>
<sequence length="486" mass="49895">MSTTPTTRTWLGLWVLAAALAIIVIDGTVVGVALPTIIDDLGLSLTGGQWVNSLYSVVFAALLLTFGRIGDNHGRRRMLLVGVAVFVAGSVLAGLATGAGPLIAGRAVQGVGGAMVLPATLSSVNATFRGPHRATAFGIWGAVLSGAAALGPLLGGWLTAGTGWRAVFWINVPLGIAVVVAARHLVPETRSPRPEPLEPFGPLLSALGFGALVFGLIEGTTLGWWTPREALQVGRLTWGPDAPVSAAPVAVAVGLGFLVWFVLREHRRHRLPHLVNLDLFRIHTFSRGNLTAALVQVAEYVLIFVLPIHLVTGADASPLTAGLVLMSMALGAFASGASARLLARHLATRRIVQLGLLLEILGMAATALAIQTSVSPLWVAAAMLPYGIGLGLAAAQLTSMVLHDVPVAQSGQGSALQSTIRQVGAALGSALGGTVMGLVLAGHPVSDAPATLLAQACGVALWLATAVLVVALGLVPLRRTSGGHVE</sequence>
<dbReference type="RefSeq" id="WP_124844862.1">
    <property type="nucleotide sequence ID" value="NZ_RQZG01000009.1"/>
</dbReference>
<evidence type="ECO:0000313" key="9">
    <source>
        <dbReference type="Proteomes" id="UP000280819"/>
    </source>
</evidence>
<evidence type="ECO:0000256" key="4">
    <source>
        <dbReference type="ARBA" id="ARBA00022989"/>
    </source>
</evidence>
<dbReference type="Proteomes" id="UP000280819">
    <property type="component" value="Unassembled WGS sequence"/>
</dbReference>